<gene>
    <name evidence="2" type="ORF">CIB87_02210</name>
</gene>
<dbReference type="SUPFAM" id="SSF109854">
    <property type="entry name" value="DinB/YfiT-like putative metalloenzymes"/>
    <property type="match status" value="1"/>
</dbReference>
<proteinExistence type="predicted"/>
<evidence type="ECO:0000313" key="2">
    <source>
        <dbReference type="EMBL" id="AXI27881.1"/>
    </source>
</evidence>
<dbReference type="InterPro" id="IPR024775">
    <property type="entry name" value="DinB-like"/>
</dbReference>
<dbReference type="Gene3D" id="1.20.120.450">
    <property type="entry name" value="dinb family like domain"/>
    <property type="match status" value="1"/>
</dbReference>
<organism evidence="2 3">
    <name type="scientific">Priestia megaterium</name>
    <name type="common">Bacillus megaterium</name>
    <dbReference type="NCBI Taxonomy" id="1404"/>
    <lineage>
        <taxon>Bacteria</taxon>
        <taxon>Bacillati</taxon>
        <taxon>Bacillota</taxon>
        <taxon>Bacilli</taxon>
        <taxon>Bacillales</taxon>
        <taxon>Bacillaceae</taxon>
        <taxon>Priestia</taxon>
    </lineage>
</organism>
<dbReference type="Pfam" id="PF12867">
    <property type="entry name" value="DinB_2"/>
    <property type="match status" value="1"/>
</dbReference>
<accession>A0AA86LTV2</accession>
<dbReference type="EMBL" id="CP022674">
    <property type="protein sequence ID" value="AXI27881.1"/>
    <property type="molecule type" value="Genomic_DNA"/>
</dbReference>
<evidence type="ECO:0000313" key="3">
    <source>
        <dbReference type="Proteomes" id="UP000253834"/>
    </source>
</evidence>
<evidence type="ECO:0000259" key="1">
    <source>
        <dbReference type="Pfam" id="PF12867"/>
    </source>
</evidence>
<sequence>MYVPYAPNKIDENKEGFFMKEAIIFKQSETVRSITVELLESIPESDWDVIPKGFRNNIRWNAGHILTIQDWFANSFRSLSENLPNKYWAYFAKDTSPADWTDDPPSKEVLLKLLKEQHAWIHTTCKGKLDQKLDEPFKGIETLGELLLLGNFHDGMHNGVINAQKKIISANK</sequence>
<dbReference type="Proteomes" id="UP000253834">
    <property type="component" value="Chromosome"/>
</dbReference>
<protein>
    <recommendedName>
        <fullName evidence="1">DinB-like domain-containing protein</fullName>
    </recommendedName>
</protein>
<reference evidence="2 3" key="1">
    <citation type="submission" date="2017-07" db="EMBL/GenBank/DDBJ databases">
        <title>Isolation and development of strain Bacillus megaterium SR7 for enhanced growth and metabolite production under supercritical carbon dioxide.</title>
        <authorList>
            <person name="Freedman A.J.E."/>
            <person name="Peet K.C."/>
            <person name="Boock J.T."/>
            <person name="Penn K."/>
            <person name="Prather K.L.J."/>
            <person name="Thompson J.R."/>
        </authorList>
    </citation>
    <scope>NUCLEOTIDE SEQUENCE [LARGE SCALE GENOMIC DNA]</scope>
    <source>
        <strain evidence="2 3">SR7</strain>
    </source>
</reference>
<dbReference type="InterPro" id="IPR034660">
    <property type="entry name" value="DinB/YfiT-like"/>
</dbReference>
<feature type="domain" description="DinB-like" evidence="1">
    <location>
        <begin position="29"/>
        <end position="161"/>
    </location>
</feature>
<dbReference type="AlphaFoldDB" id="A0AA86LTV2"/>
<name>A0AA86LTV2_PRIMG</name>